<feature type="chain" id="PRO_5028026768" evidence="2">
    <location>
        <begin position="25"/>
        <end position="270"/>
    </location>
</feature>
<dbReference type="RefSeq" id="XP_028285597.1">
    <property type="nucleotide sequence ID" value="XM_028429796.1"/>
</dbReference>
<dbReference type="Proteomes" id="UP000515145">
    <property type="component" value="Chromosome 18"/>
</dbReference>
<evidence type="ECO:0000256" key="1">
    <source>
        <dbReference type="SAM" id="MobiDB-lite"/>
    </source>
</evidence>
<feature type="compositionally biased region" description="Polar residues" evidence="1">
    <location>
        <begin position="95"/>
        <end position="104"/>
    </location>
</feature>
<dbReference type="OrthoDB" id="8963456at2759"/>
<accession>A0A6P7KAW9</accession>
<organism evidence="3 4">
    <name type="scientific">Parambassis ranga</name>
    <name type="common">Indian glassy fish</name>
    <dbReference type="NCBI Taxonomy" id="210632"/>
    <lineage>
        <taxon>Eukaryota</taxon>
        <taxon>Metazoa</taxon>
        <taxon>Chordata</taxon>
        <taxon>Craniata</taxon>
        <taxon>Vertebrata</taxon>
        <taxon>Euteleostomi</taxon>
        <taxon>Actinopterygii</taxon>
        <taxon>Neopterygii</taxon>
        <taxon>Teleostei</taxon>
        <taxon>Neoteleostei</taxon>
        <taxon>Acanthomorphata</taxon>
        <taxon>Ovalentaria</taxon>
        <taxon>Ambassidae</taxon>
        <taxon>Parambassis</taxon>
    </lineage>
</organism>
<sequence>MLRLFVLICAAVMWFVMCSDAMRAAPIMTQEHTVLTRLRTPYTPQPPFSIGLPSTETSGRTLSITDRQSNPDPTQYQVIKVRRGHSAGRARPASSIFTAQPQPRQQKDNEHSYYSHSGIRKSSQKISSSQIWQHQKSPNEGVPRRDSPNENKSFYSSLPAGSWRTPLTPRGSYKETNRLPAAVSWSTSSGIQSSAFPSFNPPTSISNRVEVAHRNPGKRTPSIRDFSHRPRKKVHSYIFKDSQTSEASNQTNPQRASLGSRSLKVLQGKL</sequence>
<reference evidence="4" key="1">
    <citation type="submission" date="2025-08" db="UniProtKB">
        <authorList>
            <consortium name="RefSeq"/>
        </authorList>
    </citation>
    <scope>IDENTIFICATION</scope>
</reference>
<feature type="signal peptide" evidence="2">
    <location>
        <begin position="1"/>
        <end position="24"/>
    </location>
</feature>
<evidence type="ECO:0000313" key="3">
    <source>
        <dbReference type="Proteomes" id="UP000515145"/>
    </source>
</evidence>
<feature type="compositionally biased region" description="Polar residues" evidence="1">
    <location>
        <begin position="52"/>
        <end position="77"/>
    </location>
</feature>
<evidence type="ECO:0000256" key="2">
    <source>
        <dbReference type="SAM" id="SignalP"/>
    </source>
</evidence>
<feature type="region of interest" description="Disordered" evidence="1">
    <location>
        <begin position="45"/>
        <end position="175"/>
    </location>
</feature>
<protein>
    <submittedName>
        <fullName evidence="4">Uncharacterized protein LOC114451218</fullName>
    </submittedName>
</protein>
<name>A0A6P7KAW9_9TELE</name>
<feature type="compositionally biased region" description="Low complexity" evidence="1">
    <location>
        <begin position="124"/>
        <end position="136"/>
    </location>
</feature>
<proteinExistence type="predicted"/>
<dbReference type="AlphaFoldDB" id="A0A6P7KAW9"/>
<feature type="region of interest" description="Disordered" evidence="1">
    <location>
        <begin position="239"/>
        <end position="270"/>
    </location>
</feature>
<keyword evidence="3" id="KW-1185">Reference proteome</keyword>
<feature type="compositionally biased region" description="Polar residues" evidence="1">
    <location>
        <begin position="241"/>
        <end position="260"/>
    </location>
</feature>
<evidence type="ECO:0000313" key="4">
    <source>
        <dbReference type="RefSeq" id="XP_028285597.1"/>
    </source>
</evidence>
<dbReference type="InParanoid" id="A0A6P7KAW9"/>
<dbReference type="GeneID" id="114451218"/>
<gene>
    <name evidence="4" type="primary">LOC114451218</name>
</gene>
<keyword evidence="2" id="KW-0732">Signal</keyword>